<dbReference type="CDD" id="cd00377">
    <property type="entry name" value="ICL_PEPM"/>
    <property type="match status" value="1"/>
</dbReference>
<dbReference type="EMBL" id="JABFDB010000019">
    <property type="protein sequence ID" value="NYZ22479.1"/>
    <property type="molecule type" value="Genomic_DNA"/>
</dbReference>
<dbReference type="SUPFAM" id="SSF51621">
    <property type="entry name" value="Phosphoenolpyruvate/pyruvate domain"/>
    <property type="match status" value="1"/>
</dbReference>
<dbReference type="InterPro" id="IPR039556">
    <property type="entry name" value="ICL/PEPM"/>
</dbReference>
<keyword evidence="1" id="KW-0456">Lyase</keyword>
<sequence length="274" mass="28195">MTALADKAQAFRDLHHSGRILILPNAWDAGSAVVFAAEGYPAVATTSAGIAFAAGLPDGERIDRDMMLHAVSLIAGRLSVPVSADLEAGFGDTPDAVAQTIAAVLAAGAVGVNIEDGLAEGLRPMAEQVERLKAVRAAADAAAIPLFINARTDVYWQQVGTPEERLGLTMERLRAYREAGADGLFVPGRLSADEIAAIVGGAGLPVNLLGGPGMPTIPEMAALGVARVTVGSGPSRAILGLTRAIARELRDSGTYAAIAGNAIPYPEVQRLLSE</sequence>
<protein>
    <submittedName>
        <fullName evidence="1">Isocitrate lyase/phosphoenolpyruvate mutase family protein</fullName>
    </submittedName>
</protein>
<accession>A0ABX2TEA7</accession>
<dbReference type="InterPro" id="IPR040442">
    <property type="entry name" value="Pyrv_kinase-like_dom_sf"/>
</dbReference>
<dbReference type="Proteomes" id="UP000584642">
    <property type="component" value="Unassembled WGS sequence"/>
</dbReference>
<keyword evidence="2" id="KW-1185">Reference proteome</keyword>
<comment type="caution">
    <text evidence="1">The sequence shown here is derived from an EMBL/GenBank/DDBJ whole genome shotgun (WGS) entry which is preliminary data.</text>
</comment>
<dbReference type="PANTHER" id="PTHR42905:SF16">
    <property type="entry name" value="CARBOXYPHOSPHONOENOLPYRUVATE PHOSPHONOMUTASE-LIKE PROTEIN (AFU_ORTHOLOGUE AFUA_5G07230)"/>
    <property type="match status" value="1"/>
</dbReference>
<gene>
    <name evidence="1" type="ORF">HND93_22450</name>
</gene>
<dbReference type="GO" id="GO:0016829">
    <property type="term" value="F:lyase activity"/>
    <property type="evidence" value="ECO:0007669"/>
    <property type="project" value="UniProtKB-KW"/>
</dbReference>
<dbReference type="Pfam" id="PF13714">
    <property type="entry name" value="PEP_mutase"/>
    <property type="match status" value="1"/>
</dbReference>
<organism evidence="1 2">
    <name type="scientific">Azospirillum oleiclasticum</name>
    <dbReference type="NCBI Taxonomy" id="2735135"/>
    <lineage>
        <taxon>Bacteria</taxon>
        <taxon>Pseudomonadati</taxon>
        <taxon>Pseudomonadota</taxon>
        <taxon>Alphaproteobacteria</taxon>
        <taxon>Rhodospirillales</taxon>
        <taxon>Azospirillaceae</taxon>
        <taxon>Azospirillum</taxon>
    </lineage>
</organism>
<dbReference type="Gene3D" id="3.20.20.60">
    <property type="entry name" value="Phosphoenolpyruvate-binding domains"/>
    <property type="match status" value="1"/>
</dbReference>
<dbReference type="PANTHER" id="PTHR42905">
    <property type="entry name" value="PHOSPHOENOLPYRUVATE CARBOXYLASE"/>
    <property type="match status" value="1"/>
</dbReference>
<dbReference type="RefSeq" id="WP_180284256.1">
    <property type="nucleotide sequence ID" value="NZ_JABFDB010000019.1"/>
</dbReference>
<evidence type="ECO:0000313" key="2">
    <source>
        <dbReference type="Proteomes" id="UP000584642"/>
    </source>
</evidence>
<proteinExistence type="predicted"/>
<reference evidence="1 2" key="1">
    <citation type="submission" date="2020-05" db="EMBL/GenBank/DDBJ databases">
        <title>Azospirillum oleiclasticum sp. nov, a nitrogen-fixing and heavy crude oil-emulsifying bacterium isolated from the crude oil of Yumen Oilfield.</title>
        <authorList>
            <person name="Wu D."/>
            <person name="Cai M."/>
            <person name="Zhang X."/>
        </authorList>
    </citation>
    <scope>NUCLEOTIDE SEQUENCE [LARGE SCALE GENOMIC DNA]</scope>
    <source>
        <strain evidence="1 2">ROY-1-1-2</strain>
    </source>
</reference>
<name>A0ABX2TEA7_9PROT</name>
<evidence type="ECO:0000313" key="1">
    <source>
        <dbReference type="EMBL" id="NYZ22479.1"/>
    </source>
</evidence>
<dbReference type="InterPro" id="IPR015813">
    <property type="entry name" value="Pyrv/PenolPyrv_kinase-like_dom"/>
</dbReference>